<evidence type="ECO:0000313" key="2">
    <source>
        <dbReference type="Proteomes" id="UP000765509"/>
    </source>
</evidence>
<reference evidence="1" key="1">
    <citation type="submission" date="2021-03" db="EMBL/GenBank/DDBJ databases">
        <title>Draft genome sequence of rust myrtle Austropuccinia psidii MF-1, a brazilian biotype.</title>
        <authorList>
            <person name="Quecine M.C."/>
            <person name="Pachon D.M.R."/>
            <person name="Bonatelli M.L."/>
            <person name="Correr F.H."/>
            <person name="Franceschini L.M."/>
            <person name="Leite T.F."/>
            <person name="Margarido G.R.A."/>
            <person name="Almeida C.A."/>
            <person name="Ferrarezi J.A."/>
            <person name="Labate C.A."/>
        </authorList>
    </citation>
    <scope>NUCLEOTIDE SEQUENCE</scope>
    <source>
        <strain evidence="1">MF-1</strain>
    </source>
</reference>
<dbReference type="Proteomes" id="UP000765509">
    <property type="component" value="Unassembled WGS sequence"/>
</dbReference>
<dbReference type="EMBL" id="AVOT02152401">
    <property type="protein sequence ID" value="MBW0593122.1"/>
    <property type="molecule type" value="Genomic_DNA"/>
</dbReference>
<evidence type="ECO:0000313" key="1">
    <source>
        <dbReference type="EMBL" id="MBW0593122.1"/>
    </source>
</evidence>
<gene>
    <name evidence="1" type="ORF">O181_132837</name>
</gene>
<keyword evidence="2" id="KW-1185">Reference proteome</keyword>
<proteinExistence type="predicted"/>
<protein>
    <submittedName>
        <fullName evidence="1">Uncharacterized protein</fullName>
    </submittedName>
</protein>
<sequence>MSDSFVGPFTLIKLIWKNAVEVQLRKQFSRKHPCFPLIWVKPYFQKEEDEFHSWKKNLTPAEIVDVEHSPGPVKKIINFRKIRLNGKDKRQ</sequence>
<accession>A0A9Q3QE37</accession>
<comment type="caution">
    <text evidence="1">The sequence shown here is derived from an EMBL/GenBank/DDBJ whole genome shotgun (WGS) entry which is preliminary data.</text>
</comment>
<name>A0A9Q3QE37_9BASI</name>
<dbReference type="AlphaFoldDB" id="A0A9Q3QE37"/>
<organism evidence="1 2">
    <name type="scientific">Austropuccinia psidii MF-1</name>
    <dbReference type="NCBI Taxonomy" id="1389203"/>
    <lineage>
        <taxon>Eukaryota</taxon>
        <taxon>Fungi</taxon>
        <taxon>Dikarya</taxon>
        <taxon>Basidiomycota</taxon>
        <taxon>Pucciniomycotina</taxon>
        <taxon>Pucciniomycetes</taxon>
        <taxon>Pucciniales</taxon>
        <taxon>Sphaerophragmiaceae</taxon>
        <taxon>Austropuccinia</taxon>
    </lineage>
</organism>